<keyword evidence="4 10" id="KW-0349">Heme</keyword>
<dbReference type="EMBL" id="JACPUR010000019">
    <property type="protein sequence ID" value="MBI3127878.1"/>
    <property type="molecule type" value="Genomic_DNA"/>
</dbReference>
<comment type="subcellular location">
    <subcellularLocation>
        <location evidence="10">Cytoplasm</location>
    </subcellularLocation>
</comment>
<dbReference type="InterPro" id="IPR034505">
    <property type="entry name" value="Coproporphyrinogen-III_oxidase"/>
</dbReference>
<evidence type="ECO:0000256" key="8">
    <source>
        <dbReference type="ARBA" id="ARBA00023014"/>
    </source>
</evidence>
<dbReference type="InterPro" id="IPR006638">
    <property type="entry name" value="Elp3/MiaA/NifB-like_rSAM"/>
</dbReference>
<dbReference type="SFLD" id="SFLDS00029">
    <property type="entry name" value="Radical_SAM"/>
    <property type="match status" value="1"/>
</dbReference>
<name>A0A932I0J6_UNCTE</name>
<evidence type="ECO:0000256" key="11">
    <source>
        <dbReference type="SAM" id="MobiDB-lite"/>
    </source>
</evidence>
<dbReference type="GO" id="GO:0051539">
    <property type="term" value="F:4 iron, 4 sulfur cluster binding"/>
    <property type="evidence" value="ECO:0007669"/>
    <property type="project" value="UniProtKB-UniRule"/>
</dbReference>
<dbReference type="PANTHER" id="PTHR13932:SF5">
    <property type="entry name" value="RADICAL S-ADENOSYL METHIONINE DOMAIN-CONTAINING PROTEIN 1, MITOCHONDRIAL"/>
    <property type="match status" value="1"/>
</dbReference>
<reference evidence="13" key="1">
    <citation type="submission" date="2020-07" db="EMBL/GenBank/DDBJ databases">
        <title>Huge and variable diversity of episymbiotic CPR bacteria and DPANN archaea in groundwater ecosystems.</title>
        <authorList>
            <person name="He C.Y."/>
            <person name="Keren R."/>
            <person name="Whittaker M."/>
            <person name="Farag I.F."/>
            <person name="Doudna J."/>
            <person name="Cate J.H.D."/>
            <person name="Banfield J.F."/>
        </authorList>
    </citation>
    <scope>NUCLEOTIDE SEQUENCE</scope>
    <source>
        <strain evidence="13">NC_groundwater_763_Ag_S-0.2um_68_21</strain>
    </source>
</reference>
<evidence type="ECO:0000259" key="12">
    <source>
        <dbReference type="PROSITE" id="PS51918"/>
    </source>
</evidence>
<evidence type="ECO:0000256" key="9">
    <source>
        <dbReference type="ARBA" id="ARBA00023186"/>
    </source>
</evidence>
<feature type="domain" description="Radical SAM core" evidence="12">
    <location>
        <begin position="23"/>
        <end position="271"/>
    </location>
</feature>
<evidence type="ECO:0000256" key="3">
    <source>
        <dbReference type="ARBA" id="ARBA00017228"/>
    </source>
</evidence>
<evidence type="ECO:0000256" key="1">
    <source>
        <dbReference type="ARBA" id="ARBA00001966"/>
    </source>
</evidence>
<keyword evidence="10" id="KW-0004">4Fe-4S</keyword>
<comment type="function">
    <text evidence="10">Probably acts as a heme chaperone, transferring heme to an unknown acceptor. Binds one molecule of heme per monomer, possibly covalently. Binds 1 [4Fe-4S] cluster. The cluster is coordinated with 3 cysteines and an exchangeable S-adenosyl-L-methionine.</text>
</comment>
<dbReference type="SFLD" id="SFLDG01082">
    <property type="entry name" value="B12-binding_domain_containing"/>
    <property type="match status" value="1"/>
</dbReference>
<evidence type="ECO:0000313" key="13">
    <source>
        <dbReference type="EMBL" id="MBI3127878.1"/>
    </source>
</evidence>
<proteinExistence type="inferred from homology"/>
<comment type="caution">
    <text evidence="13">The sequence shown here is derived from an EMBL/GenBank/DDBJ whole genome shotgun (WGS) entry which is preliminary data.</text>
</comment>
<organism evidence="13 14">
    <name type="scientific">Tectimicrobiota bacterium</name>
    <dbReference type="NCBI Taxonomy" id="2528274"/>
    <lineage>
        <taxon>Bacteria</taxon>
        <taxon>Pseudomonadati</taxon>
        <taxon>Nitrospinota/Tectimicrobiota group</taxon>
        <taxon>Candidatus Tectimicrobiota</taxon>
    </lineage>
</organism>
<keyword evidence="6 10" id="KW-0479">Metal-binding</keyword>
<evidence type="ECO:0000256" key="2">
    <source>
        <dbReference type="ARBA" id="ARBA00006100"/>
    </source>
</evidence>
<evidence type="ECO:0000256" key="7">
    <source>
        <dbReference type="ARBA" id="ARBA00023004"/>
    </source>
</evidence>
<dbReference type="SMART" id="SM00729">
    <property type="entry name" value="Elp3"/>
    <property type="match status" value="1"/>
</dbReference>
<dbReference type="GO" id="GO:0004109">
    <property type="term" value="F:coproporphyrinogen oxidase activity"/>
    <property type="evidence" value="ECO:0007669"/>
    <property type="project" value="InterPro"/>
</dbReference>
<gene>
    <name evidence="13" type="primary">hemW</name>
    <name evidence="13" type="ORF">HYZ11_09765</name>
</gene>
<dbReference type="InterPro" id="IPR013785">
    <property type="entry name" value="Aldolase_TIM"/>
</dbReference>
<dbReference type="Proteomes" id="UP000782312">
    <property type="component" value="Unassembled WGS sequence"/>
</dbReference>
<comment type="cofactor">
    <cofactor evidence="1">
        <name>[4Fe-4S] cluster</name>
        <dbReference type="ChEBI" id="CHEBI:49883"/>
    </cofactor>
</comment>
<dbReference type="NCBIfam" id="TIGR00539">
    <property type="entry name" value="hemN_rel"/>
    <property type="match status" value="1"/>
</dbReference>
<evidence type="ECO:0000256" key="5">
    <source>
        <dbReference type="ARBA" id="ARBA00022691"/>
    </source>
</evidence>
<accession>A0A932I0J6</accession>
<dbReference type="InterPro" id="IPR007197">
    <property type="entry name" value="rSAM"/>
</dbReference>
<dbReference type="GO" id="GO:0006779">
    <property type="term" value="P:porphyrin-containing compound biosynthetic process"/>
    <property type="evidence" value="ECO:0007669"/>
    <property type="project" value="InterPro"/>
</dbReference>
<evidence type="ECO:0000256" key="4">
    <source>
        <dbReference type="ARBA" id="ARBA00022617"/>
    </source>
</evidence>
<keyword evidence="10" id="KW-0963">Cytoplasm</keyword>
<dbReference type="InterPro" id="IPR058240">
    <property type="entry name" value="rSAM_sf"/>
</dbReference>
<dbReference type="SFLD" id="SFLDF00562">
    <property type="entry name" value="HemN-like__clustered_with_heat"/>
    <property type="match status" value="1"/>
</dbReference>
<keyword evidence="9 10" id="KW-0143">Chaperone</keyword>
<dbReference type="CDD" id="cd01335">
    <property type="entry name" value="Radical_SAM"/>
    <property type="match status" value="1"/>
</dbReference>
<dbReference type="GO" id="GO:0046872">
    <property type="term" value="F:metal ion binding"/>
    <property type="evidence" value="ECO:0007669"/>
    <property type="project" value="UniProtKB-UniRule"/>
</dbReference>
<evidence type="ECO:0000256" key="6">
    <source>
        <dbReference type="ARBA" id="ARBA00022723"/>
    </source>
</evidence>
<dbReference type="Gene3D" id="3.20.20.70">
    <property type="entry name" value="Aldolase class I"/>
    <property type="match status" value="1"/>
</dbReference>
<dbReference type="SFLD" id="SFLDG01065">
    <property type="entry name" value="anaerobic_coproporphyrinogen-I"/>
    <property type="match status" value="1"/>
</dbReference>
<dbReference type="SFLD" id="SFLDF00288">
    <property type="entry name" value="HemN-like__clustered_with_nucl"/>
    <property type="match status" value="1"/>
</dbReference>
<keyword evidence="8 10" id="KW-0411">Iron-sulfur</keyword>
<dbReference type="InterPro" id="IPR004559">
    <property type="entry name" value="HemW-like"/>
</dbReference>
<dbReference type="AlphaFoldDB" id="A0A932I0J6"/>
<sequence length="412" mass="44564">MPRAEKNQRAGSRPAPGSLPGGPPREAPLSVYVHIPFCLAKCGYCDFNSYALDGLIALGRAGEDWAARYADALIREAEGRSRTLGLGGRRVETVFFGGGTPSLMPPGETARLLDALRRLFRFAPDAEVTAEANPGAADAARFAALRAAGVNRISVGVQSFDDEALRRLDRVHTGEEARAAFRAARAAGFDNVSLDLMFGIPFQTVEAARADIEAALALGPEHLSAYELTIEPGTAFHALHGRGELRGLPDEETALAMWRMRDRLLARAGFERYEISNFARPGRRCRHNLNYWKRGEYLGLGAGAHSFVGNKRVWNHARPDVYQAQAEDPTSGEEIVGDPAKAMGEALMLGLRLREGVSLGEVARACGADPEEAFGALFEELGRGGLLERENGAIRLTSRGTLLANQVLARFL</sequence>
<dbReference type="PROSITE" id="PS51918">
    <property type="entry name" value="RADICAL_SAM"/>
    <property type="match status" value="1"/>
</dbReference>
<dbReference type="InterPro" id="IPR010723">
    <property type="entry name" value="HemN_C"/>
</dbReference>
<dbReference type="GO" id="GO:0005737">
    <property type="term" value="C:cytoplasm"/>
    <property type="evidence" value="ECO:0007669"/>
    <property type="project" value="UniProtKB-SubCell"/>
</dbReference>
<evidence type="ECO:0000313" key="14">
    <source>
        <dbReference type="Proteomes" id="UP000782312"/>
    </source>
</evidence>
<keyword evidence="7 10" id="KW-0408">Iron</keyword>
<comment type="similarity">
    <text evidence="2">Belongs to the anaerobic coproporphyrinogen-III oxidase family. HemW subfamily.</text>
</comment>
<dbReference type="SUPFAM" id="SSF102114">
    <property type="entry name" value="Radical SAM enzymes"/>
    <property type="match status" value="1"/>
</dbReference>
<protein>
    <recommendedName>
        <fullName evidence="3 10">Heme chaperone HemW</fullName>
    </recommendedName>
</protein>
<dbReference type="Pfam" id="PF04055">
    <property type="entry name" value="Radical_SAM"/>
    <property type="match status" value="1"/>
</dbReference>
<dbReference type="PANTHER" id="PTHR13932">
    <property type="entry name" value="COPROPORPHYRINIGEN III OXIDASE"/>
    <property type="match status" value="1"/>
</dbReference>
<evidence type="ECO:0000256" key="10">
    <source>
        <dbReference type="RuleBase" id="RU364116"/>
    </source>
</evidence>
<dbReference type="Pfam" id="PF06969">
    <property type="entry name" value="HemN_C"/>
    <property type="match status" value="1"/>
</dbReference>
<keyword evidence="5 10" id="KW-0949">S-adenosyl-L-methionine</keyword>
<feature type="region of interest" description="Disordered" evidence="11">
    <location>
        <begin position="1"/>
        <end position="23"/>
    </location>
</feature>